<gene>
    <name evidence="2" type="ORF">scyTo_0011404</name>
</gene>
<dbReference type="AlphaFoldDB" id="A0A401NM57"/>
<protein>
    <submittedName>
        <fullName evidence="2">Uncharacterized protein</fullName>
    </submittedName>
</protein>
<comment type="caution">
    <text evidence="2">The sequence shown here is derived from an EMBL/GenBank/DDBJ whole genome shotgun (WGS) entry which is preliminary data.</text>
</comment>
<proteinExistence type="predicted"/>
<name>A0A401NM57_SCYTO</name>
<sequence>MPLKTKTRSGNAPPAVQSAKAISKKSKKDDDDGTDMGDGDDWNLGKSLTKPPDQLDLTEQELKEEFTRVLTANNPHAPQNIVRFSFKERAYKQVQMISQMAIHFSRDGNLLHKDSDEAKRQQSRGKYSEGI</sequence>
<feature type="region of interest" description="Disordered" evidence="1">
    <location>
        <begin position="110"/>
        <end position="131"/>
    </location>
</feature>
<dbReference type="OMA" id="QEDYRIG"/>
<organism evidence="2 3">
    <name type="scientific">Scyliorhinus torazame</name>
    <name type="common">Cloudy catshark</name>
    <name type="synonym">Catulus torazame</name>
    <dbReference type="NCBI Taxonomy" id="75743"/>
    <lineage>
        <taxon>Eukaryota</taxon>
        <taxon>Metazoa</taxon>
        <taxon>Chordata</taxon>
        <taxon>Craniata</taxon>
        <taxon>Vertebrata</taxon>
        <taxon>Chondrichthyes</taxon>
        <taxon>Elasmobranchii</taxon>
        <taxon>Galeomorphii</taxon>
        <taxon>Galeoidea</taxon>
        <taxon>Carcharhiniformes</taxon>
        <taxon>Scyliorhinidae</taxon>
        <taxon>Scyliorhinus</taxon>
    </lineage>
</organism>
<evidence type="ECO:0000313" key="3">
    <source>
        <dbReference type="Proteomes" id="UP000288216"/>
    </source>
</evidence>
<feature type="compositionally biased region" description="Basic and acidic residues" evidence="1">
    <location>
        <begin position="110"/>
        <end position="120"/>
    </location>
</feature>
<evidence type="ECO:0000256" key="1">
    <source>
        <dbReference type="SAM" id="MobiDB-lite"/>
    </source>
</evidence>
<accession>A0A401NM57</accession>
<feature type="compositionally biased region" description="Acidic residues" evidence="1">
    <location>
        <begin position="31"/>
        <end position="41"/>
    </location>
</feature>
<keyword evidence="3" id="KW-1185">Reference proteome</keyword>
<reference evidence="2 3" key="1">
    <citation type="journal article" date="2018" name="Nat. Ecol. Evol.">
        <title>Shark genomes provide insights into elasmobranch evolution and the origin of vertebrates.</title>
        <authorList>
            <person name="Hara Y"/>
            <person name="Yamaguchi K"/>
            <person name="Onimaru K"/>
            <person name="Kadota M"/>
            <person name="Koyanagi M"/>
            <person name="Keeley SD"/>
            <person name="Tatsumi K"/>
            <person name="Tanaka K"/>
            <person name="Motone F"/>
            <person name="Kageyama Y"/>
            <person name="Nozu R"/>
            <person name="Adachi N"/>
            <person name="Nishimura O"/>
            <person name="Nakagawa R"/>
            <person name="Tanegashima C"/>
            <person name="Kiyatake I"/>
            <person name="Matsumoto R"/>
            <person name="Murakumo K"/>
            <person name="Nishida K"/>
            <person name="Terakita A"/>
            <person name="Kuratani S"/>
            <person name="Sato K"/>
            <person name="Hyodo S Kuraku.S."/>
        </authorList>
    </citation>
    <scope>NUCLEOTIDE SEQUENCE [LARGE SCALE GENOMIC DNA]</scope>
</reference>
<dbReference type="STRING" id="75743.A0A401NM57"/>
<evidence type="ECO:0000313" key="2">
    <source>
        <dbReference type="EMBL" id="GCB61939.1"/>
    </source>
</evidence>
<dbReference type="OrthoDB" id="10261376at2759"/>
<feature type="region of interest" description="Disordered" evidence="1">
    <location>
        <begin position="1"/>
        <end position="54"/>
    </location>
</feature>
<dbReference type="EMBL" id="BFAA01005161">
    <property type="protein sequence ID" value="GCB61939.1"/>
    <property type="molecule type" value="Genomic_DNA"/>
</dbReference>
<dbReference type="Proteomes" id="UP000288216">
    <property type="component" value="Unassembled WGS sequence"/>
</dbReference>